<dbReference type="SUPFAM" id="SSF88713">
    <property type="entry name" value="Glycoside hydrolase/deacetylase"/>
    <property type="match status" value="1"/>
</dbReference>
<comment type="cofactor">
    <cofactor evidence="1">
        <name>Co(2+)</name>
        <dbReference type="ChEBI" id="CHEBI:48828"/>
    </cofactor>
</comment>
<dbReference type="Proteomes" id="UP000235371">
    <property type="component" value="Unassembled WGS sequence"/>
</dbReference>
<dbReference type="PROSITE" id="PS51677">
    <property type="entry name" value="NODB"/>
    <property type="match status" value="1"/>
</dbReference>
<keyword evidence="5" id="KW-0119">Carbohydrate metabolism</keyword>
<protein>
    <submittedName>
        <fullName evidence="8">Carbohydrate esterase family 4 protein</fullName>
    </submittedName>
</protein>
<dbReference type="GO" id="GO:0016810">
    <property type="term" value="F:hydrolase activity, acting on carbon-nitrogen (but not peptide) bonds"/>
    <property type="evidence" value="ECO:0007669"/>
    <property type="project" value="InterPro"/>
</dbReference>
<feature type="domain" description="NodB homology" evidence="7">
    <location>
        <begin position="56"/>
        <end position="258"/>
    </location>
</feature>
<evidence type="ECO:0000256" key="6">
    <source>
        <dbReference type="ARBA" id="ARBA00023285"/>
    </source>
</evidence>
<gene>
    <name evidence="8" type="ORF">K444DRAFT_472082</name>
</gene>
<dbReference type="GeneID" id="36580970"/>
<dbReference type="Gene3D" id="3.20.20.370">
    <property type="entry name" value="Glycoside hydrolase/deacetylase"/>
    <property type="match status" value="1"/>
</dbReference>
<dbReference type="AlphaFoldDB" id="A0A2J6T4T6"/>
<dbReference type="PANTHER" id="PTHR46471:SF2">
    <property type="entry name" value="CHITIN DEACETYLASE-RELATED"/>
    <property type="match status" value="1"/>
</dbReference>
<dbReference type="GO" id="GO:0005975">
    <property type="term" value="P:carbohydrate metabolic process"/>
    <property type="evidence" value="ECO:0007669"/>
    <property type="project" value="InterPro"/>
</dbReference>
<name>A0A2J6T4T6_9HELO</name>
<keyword evidence="2" id="KW-0479">Metal-binding</keyword>
<evidence type="ECO:0000256" key="1">
    <source>
        <dbReference type="ARBA" id="ARBA00001941"/>
    </source>
</evidence>
<dbReference type="FunCoup" id="A0A2J6T4T6">
    <property type="interactions" value="54"/>
</dbReference>
<keyword evidence="3" id="KW-0732">Signal</keyword>
<organism evidence="8 9">
    <name type="scientific">Hyaloscypha bicolor E</name>
    <dbReference type="NCBI Taxonomy" id="1095630"/>
    <lineage>
        <taxon>Eukaryota</taxon>
        <taxon>Fungi</taxon>
        <taxon>Dikarya</taxon>
        <taxon>Ascomycota</taxon>
        <taxon>Pezizomycotina</taxon>
        <taxon>Leotiomycetes</taxon>
        <taxon>Helotiales</taxon>
        <taxon>Hyaloscyphaceae</taxon>
        <taxon>Hyaloscypha</taxon>
        <taxon>Hyaloscypha bicolor</taxon>
    </lineage>
</organism>
<feature type="non-terminal residue" evidence="8">
    <location>
        <position position="274"/>
    </location>
</feature>
<dbReference type="CDD" id="cd10951">
    <property type="entry name" value="CE4_ClCDA_like"/>
    <property type="match status" value="1"/>
</dbReference>
<evidence type="ECO:0000256" key="5">
    <source>
        <dbReference type="ARBA" id="ARBA00023277"/>
    </source>
</evidence>
<dbReference type="GO" id="GO:0046872">
    <property type="term" value="F:metal ion binding"/>
    <property type="evidence" value="ECO:0007669"/>
    <property type="project" value="UniProtKB-KW"/>
</dbReference>
<evidence type="ECO:0000256" key="3">
    <source>
        <dbReference type="ARBA" id="ARBA00022729"/>
    </source>
</evidence>
<feature type="non-terminal residue" evidence="8">
    <location>
        <position position="1"/>
    </location>
</feature>
<dbReference type="Pfam" id="PF01522">
    <property type="entry name" value="Polysacc_deac_1"/>
    <property type="match status" value="1"/>
</dbReference>
<dbReference type="STRING" id="1095630.A0A2J6T4T6"/>
<dbReference type="EMBL" id="KZ613837">
    <property type="protein sequence ID" value="PMD58026.1"/>
    <property type="molecule type" value="Genomic_DNA"/>
</dbReference>
<dbReference type="InterPro" id="IPR002509">
    <property type="entry name" value="NODB_dom"/>
</dbReference>
<dbReference type="RefSeq" id="XP_024734930.1">
    <property type="nucleotide sequence ID" value="XM_024872890.1"/>
</dbReference>
<keyword evidence="4" id="KW-0378">Hydrolase</keyword>
<evidence type="ECO:0000313" key="8">
    <source>
        <dbReference type="EMBL" id="PMD58026.1"/>
    </source>
</evidence>
<sequence length="274" mass="30589">GKDFHYCSGPACQLSYGDKCDGNTSPLGSSTKDVARPHLGNISYGGTGLYFCENKSHVALTFDDGPYIFTEKVLDVLEQYNAKATFFITGNNMGKGQLDNASTGYPQLLKRMHAAGHQVASHTWTHQNLSALTVQQRQNQMYYNEMAFRNVLGFFPTYMRPPYSECNNETQAMMYDMGYHVVYYNIDSSDYLYDDPTLIQNSKDAINVQFATVNVTAGYPADFIVINHDIHEQTAYNLTAWTLDRMLALGFGTSVTVGECLGDPPENWYRAASG</sequence>
<keyword evidence="9" id="KW-1185">Reference proteome</keyword>
<dbReference type="PANTHER" id="PTHR46471">
    <property type="entry name" value="CHITIN DEACETYLASE"/>
    <property type="match status" value="1"/>
</dbReference>
<keyword evidence="6" id="KW-0170">Cobalt</keyword>
<dbReference type="OrthoDB" id="407355at2759"/>
<reference evidence="8 9" key="1">
    <citation type="submission" date="2016-04" db="EMBL/GenBank/DDBJ databases">
        <title>A degradative enzymes factory behind the ericoid mycorrhizal symbiosis.</title>
        <authorList>
            <consortium name="DOE Joint Genome Institute"/>
            <person name="Martino E."/>
            <person name="Morin E."/>
            <person name="Grelet G."/>
            <person name="Kuo A."/>
            <person name="Kohler A."/>
            <person name="Daghino S."/>
            <person name="Barry K."/>
            <person name="Choi C."/>
            <person name="Cichocki N."/>
            <person name="Clum A."/>
            <person name="Copeland A."/>
            <person name="Hainaut M."/>
            <person name="Haridas S."/>
            <person name="Labutti K."/>
            <person name="Lindquist E."/>
            <person name="Lipzen A."/>
            <person name="Khouja H.-R."/>
            <person name="Murat C."/>
            <person name="Ohm R."/>
            <person name="Olson A."/>
            <person name="Spatafora J."/>
            <person name="Veneault-Fourrey C."/>
            <person name="Henrissat B."/>
            <person name="Grigoriev I."/>
            <person name="Martin F."/>
            <person name="Perotto S."/>
        </authorList>
    </citation>
    <scope>NUCLEOTIDE SEQUENCE [LARGE SCALE GENOMIC DNA]</scope>
    <source>
        <strain evidence="8 9">E</strain>
    </source>
</reference>
<accession>A0A2J6T4T6</accession>
<proteinExistence type="predicted"/>
<dbReference type="InParanoid" id="A0A2J6T4T6"/>
<evidence type="ECO:0000259" key="7">
    <source>
        <dbReference type="PROSITE" id="PS51677"/>
    </source>
</evidence>
<evidence type="ECO:0000313" key="9">
    <source>
        <dbReference type="Proteomes" id="UP000235371"/>
    </source>
</evidence>
<evidence type="ECO:0000256" key="2">
    <source>
        <dbReference type="ARBA" id="ARBA00022723"/>
    </source>
</evidence>
<dbReference type="InterPro" id="IPR011330">
    <property type="entry name" value="Glyco_hydro/deAcase_b/a-brl"/>
</dbReference>
<evidence type="ECO:0000256" key="4">
    <source>
        <dbReference type="ARBA" id="ARBA00022801"/>
    </source>
</evidence>